<evidence type="ECO:0000256" key="1">
    <source>
        <dbReference type="SAM" id="Phobius"/>
    </source>
</evidence>
<feature type="transmembrane region" description="Helical" evidence="1">
    <location>
        <begin position="12"/>
        <end position="43"/>
    </location>
</feature>
<gene>
    <name evidence="2" type="ORF">OWR29_01455</name>
</gene>
<protein>
    <submittedName>
        <fullName evidence="2">Uncharacterized protein</fullName>
    </submittedName>
</protein>
<dbReference type="EMBL" id="JAPNTZ010000001">
    <property type="protein sequence ID" value="MCY1136647.1"/>
    <property type="molecule type" value="Genomic_DNA"/>
</dbReference>
<feature type="transmembrane region" description="Helical" evidence="1">
    <location>
        <begin position="63"/>
        <end position="83"/>
    </location>
</feature>
<sequence length="114" mass="11172">MTLISPAHLATATAYTLAFAAGAIAASGAGLFVLTLAAGAIAVQAAGARRIRQLAGLVDSDPLWKRIGSIPALIAGAVTGLAVVPAAPAAAGPIAIFAVIAAVVLVRRTDLHRG</sequence>
<comment type="caution">
    <text evidence="2">The sequence shown here is derived from an EMBL/GenBank/DDBJ whole genome shotgun (WGS) entry which is preliminary data.</text>
</comment>
<proteinExistence type="predicted"/>
<keyword evidence="1" id="KW-0472">Membrane</keyword>
<keyword evidence="1" id="KW-1133">Transmembrane helix</keyword>
<feature type="transmembrane region" description="Helical" evidence="1">
    <location>
        <begin position="89"/>
        <end position="106"/>
    </location>
</feature>
<keyword evidence="3" id="KW-1185">Reference proteome</keyword>
<name>A0ABT4AS42_9ACTN</name>
<dbReference type="Proteomes" id="UP001151002">
    <property type="component" value="Unassembled WGS sequence"/>
</dbReference>
<keyword evidence="1" id="KW-0812">Transmembrane</keyword>
<accession>A0ABT4AS42</accession>
<reference evidence="2" key="1">
    <citation type="submission" date="2022-11" db="EMBL/GenBank/DDBJ databases">
        <authorList>
            <person name="Somphong A."/>
            <person name="Phongsopitanun W."/>
        </authorList>
    </citation>
    <scope>NUCLEOTIDE SEQUENCE</scope>
    <source>
        <strain evidence="2">Pm04-4</strain>
    </source>
</reference>
<evidence type="ECO:0000313" key="3">
    <source>
        <dbReference type="Proteomes" id="UP001151002"/>
    </source>
</evidence>
<evidence type="ECO:0000313" key="2">
    <source>
        <dbReference type="EMBL" id="MCY1136647.1"/>
    </source>
</evidence>
<dbReference type="RefSeq" id="WP_267560410.1">
    <property type="nucleotide sequence ID" value="NZ_JAPNTZ010000001.1"/>
</dbReference>
<organism evidence="2 3">
    <name type="scientific">Paractinoplanes pyxinae</name>
    <dbReference type="NCBI Taxonomy" id="2997416"/>
    <lineage>
        <taxon>Bacteria</taxon>
        <taxon>Bacillati</taxon>
        <taxon>Actinomycetota</taxon>
        <taxon>Actinomycetes</taxon>
        <taxon>Micromonosporales</taxon>
        <taxon>Micromonosporaceae</taxon>
        <taxon>Paractinoplanes</taxon>
    </lineage>
</organism>